<dbReference type="Proteomes" id="UP001234297">
    <property type="component" value="Chromosome 9"/>
</dbReference>
<comment type="caution">
    <text evidence="1">The sequence shown here is derived from an EMBL/GenBank/DDBJ whole genome shotgun (WGS) entry which is preliminary data.</text>
</comment>
<gene>
    <name evidence="1" type="ORF">MRB53_028424</name>
</gene>
<protein>
    <submittedName>
        <fullName evidence="1">Uncharacterized protein</fullName>
    </submittedName>
</protein>
<dbReference type="EMBL" id="CM056817">
    <property type="protein sequence ID" value="KAJ8619895.1"/>
    <property type="molecule type" value="Genomic_DNA"/>
</dbReference>
<proteinExistence type="predicted"/>
<sequence>MARDGRRGEIKIGRPERKSTERWSRETMEIELDPATVVGLLERFDLESTRDLGDPVTAVGRRYVLALPSGNEPNQSLSPMVFCSNDGGRSDWQGDDDGLYNLQRTERSGVRNLLDNARIRSSTIKDSRSSAFGFSLKTDL</sequence>
<evidence type="ECO:0000313" key="1">
    <source>
        <dbReference type="EMBL" id="KAJ8619895.1"/>
    </source>
</evidence>
<keyword evidence="2" id="KW-1185">Reference proteome</keyword>
<name>A0ACC2KFI3_PERAE</name>
<accession>A0ACC2KFI3</accession>
<evidence type="ECO:0000313" key="2">
    <source>
        <dbReference type="Proteomes" id="UP001234297"/>
    </source>
</evidence>
<organism evidence="1 2">
    <name type="scientific">Persea americana</name>
    <name type="common">Avocado</name>
    <dbReference type="NCBI Taxonomy" id="3435"/>
    <lineage>
        <taxon>Eukaryota</taxon>
        <taxon>Viridiplantae</taxon>
        <taxon>Streptophyta</taxon>
        <taxon>Embryophyta</taxon>
        <taxon>Tracheophyta</taxon>
        <taxon>Spermatophyta</taxon>
        <taxon>Magnoliopsida</taxon>
        <taxon>Magnoliidae</taxon>
        <taxon>Laurales</taxon>
        <taxon>Lauraceae</taxon>
        <taxon>Persea</taxon>
    </lineage>
</organism>
<reference evidence="1 2" key="1">
    <citation type="journal article" date="2022" name="Hortic Res">
        <title>A haplotype resolved chromosomal level avocado genome allows analysis of novel avocado genes.</title>
        <authorList>
            <person name="Nath O."/>
            <person name="Fletcher S.J."/>
            <person name="Hayward A."/>
            <person name="Shaw L.M."/>
            <person name="Masouleh A.K."/>
            <person name="Furtado A."/>
            <person name="Henry R.J."/>
            <person name="Mitter N."/>
        </authorList>
    </citation>
    <scope>NUCLEOTIDE SEQUENCE [LARGE SCALE GENOMIC DNA]</scope>
    <source>
        <strain evidence="2">cv. Hass</strain>
    </source>
</reference>